<evidence type="ECO:0000256" key="3">
    <source>
        <dbReference type="ARBA" id="ARBA00022741"/>
    </source>
</evidence>
<protein>
    <submittedName>
        <fullName evidence="11">Galactokinase family protein</fullName>
    </submittedName>
</protein>
<dbReference type="RefSeq" id="WP_405278053.1">
    <property type="nucleotide sequence ID" value="NZ_JBBHLI010000001.1"/>
</dbReference>
<keyword evidence="5" id="KW-0067">ATP-binding</keyword>
<name>A0ABU9E526_9BACT</name>
<evidence type="ECO:0000256" key="5">
    <source>
        <dbReference type="ARBA" id="ARBA00022840"/>
    </source>
</evidence>
<feature type="region of interest" description="Disordered" evidence="7">
    <location>
        <begin position="1"/>
        <end position="24"/>
    </location>
</feature>
<reference evidence="11 12" key="1">
    <citation type="submission" date="2024-02" db="EMBL/GenBank/DDBJ databases">
        <title>A novel Gemmatimonadota bacterium.</title>
        <authorList>
            <person name="Du Z.-J."/>
            <person name="Ye Y.-Q."/>
        </authorList>
    </citation>
    <scope>NUCLEOTIDE SEQUENCE [LARGE SCALE GENOMIC DNA]</scope>
    <source>
        <strain evidence="11 12">DH-20</strain>
    </source>
</reference>
<dbReference type="PANTHER" id="PTHR10457:SF7">
    <property type="entry name" value="GALACTOKINASE-RELATED"/>
    <property type="match status" value="1"/>
</dbReference>
<keyword evidence="3" id="KW-0547">Nucleotide-binding</keyword>
<dbReference type="Pfam" id="PF10509">
    <property type="entry name" value="GalKase_gal_bdg"/>
    <property type="match status" value="1"/>
</dbReference>
<dbReference type="InterPro" id="IPR014721">
    <property type="entry name" value="Ribsml_uS5_D2-typ_fold_subgr"/>
</dbReference>
<dbReference type="Pfam" id="PF08544">
    <property type="entry name" value="GHMP_kinases_C"/>
    <property type="match status" value="1"/>
</dbReference>
<feature type="domain" description="GHMP kinase N-terminal" evidence="8">
    <location>
        <begin position="97"/>
        <end position="194"/>
    </location>
</feature>
<dbReference type="InterPro" id="IPR006204">
    <property type="entry name" value="GHMP_kinase_N_dom"/>
</dbReference>
<dbReference type="PIRSF" id="PIRSF000530">
    <property type="entry name" value="Galactokinase"/>
    <property type="match status" value="1"/>
</dbReference>
<dbReference type="PANTHER" id="PTHR10457">
    <property type="entry name" value="MEVALONATE KINASE/GALACTOKINASE"/>
    <property type="match status" value="1"/>
</dbReference>
<dbReference type="PRINTS" id="PR00473">
    <property type="entry name" value="GALCTOKINASE"/>
</dbReference>
<keyword evidence="6" id="KW-0299">Galactose metabolism</keyword>
<dbReference type="Gene3D" id="3.30.70.890">
    <property type="entry name" value="GHMP kinase, C-terminal domain"/>
    <property type="match status" value="1"/>
</dbReference>
<dbReference type="InterPro" id="IPR006203">
    <property type="entry name" value="GHMP_knse_ATP-bd_CS"/>
</dbReference>
<dbReference type="Gene3D" id="3.30.230.10">
    <property type="match status" value="1"/>
</dbReference>
<keyword evidence="12" id="KW-1185">Reference proteome</keyword>
<evidence type="ECO:0000313" key="11">
    <source>
        <dbReference type="EMBL" id="MEK9499846.1"/>
    </source>
</evidence>
<dbReference type="InterPro" id="IPR020568">
    <property type="entry name" value="Ribosomal_Su5_D2-typ_SF"/>
</dbReference>
<feature type="domain" description="Galactokinase N-terminal" evidence="10">
    <location>
        <begin position="21"/>
        <end position="56"/>
    </location>
</feature>
<evidence type="ECO:0000256" key="7">
    <source>
        <dbReference type="SAM" id="MobiDB-lite"/>
    </source>
</evidence>
<gene>
    <name evidence="11" type="ORF">WI372_02475</name>
</gene>
<evidence type="ECO:0000256" key="2">
    <source>
        <dbReference type="ARBA" id="ARBA00022679"/>
    </source>
</evidence>
<dbReference type="Pfam" id="PF00288">
    <property type="entry name" value="GHMP_kinases_N"/>
    <property type="match status" value="1"/>
</dbReference>
<feature type="domain" description="GHMP kinase C-terminal" evidence="9">
    <location>
        <begin position="307"/>
        <end position="382"/>
    </location>
</feature>
<evidence type="ECO:0000256" key="4">
    <source>
        <dbReference type="ARBA" id="ARBA00022777"/>
    </source>
</evidence>
<dbReference type="InterPro" id="IPR006206">
    <property type="entry name" value="Mevalonate/galactokinase"/>
</dbReference>
<dbReference type="InterPro" id="IPR000705">
    <property type="entry name" value="Galactokinase"/>
</dbReference>
<keyword evidence="6" id="KW-0119">Carbohydrate metabolism</keyword>
<evidence type="ECO:0000313" key="12">
    <source>
        <dbReference type="Proteomes" id="UP001484239"/>
    </source>
</evidence>
<dbReference type="InterPro" id="IPR036554">
    <property type="entry name" value="GHMP_kinase_C_sf"/>
</dbReference>
<dbReference type="PROSITE" id="PS00627">
    <property type="entry name" value="GHMP_KINASES_ATP"/>
    <property type="match status" value="1"/>
</dbReference>
<evidence type="ECO:0000259" key="8">
    <source>
        <dbReference type="Pfam" id="PF00288"/>
    </source>
</evidence>
<evidence type="ECO:0000259" key="10">
    <source>
        <dbReference type="Pfam" id="PF10509"/>
    </source>
</evidence>
<dbReference type="Proteomes" id="UP001484239">
    <property type="component" value="Unassembled WGS sequence"/>
</dbReference>
<dbReference type="EMBL" id="JBBHLI010000001">
    <property type="protein sequence ID" value="MEK9499846.1"/>
    <property type="molecule type" value="Genomic_DNA"/>
</dbReference>
<dbReference type="SUPFAM" id="SSF54211">
    <property type="entry name" value="Ribosomal protein S5 domain 2-like"/>
    <property type="match status" value="1"/>
</dbReference>
<dbReference type="InterPro" id="IPR019539">
    <property type="entry name" value="GalKase_N"/>
</dbReference>
<comment type="caution">
    <text evidence="11">The sequence shown here is derived from an EMBL/GenBank/DDBJ whole genome shotgun (WGS) entry which is preliminary data.</text>
</comment>
<comment type="similarity">
    <text evidence="1">Belongs to the GHMP kinase family. GalK subfamily.</text>
</comment>
<dbReference type="InterPro" id="IPR013750">
    <property type="entry name" value="GHMP_kinase_C_dom"/>
</dbReference>
<evidence type="ECO:0000259" key="9">
    <source>
        <dbReference type="Pfam" id="PF08544"/>
    </source>
</evidence>
<accession>A0ABU9E526</accession>
<proteinExistence type="inferred from homology"/>
<evidence type="ECO:0000256" key="6">
    <source>
        <dbReference type="ARBA" id="ARBA00023144"/>
    </source>
</evidence>
<sequence length="399" mass="41809">MGASKRGEPGADAELGPPRDDRRIVRTPGRVNLLGEHIDYHDLDVLPMALDRGIEVRFTPRRDGVVRLENADPRFEAVEVPVRTELRSDAPGHWGNYVRAAVTAVAALAPERGRAREVGFGGFDGVVSADLPTAAGLSSSSALVVAVARALLQTHLDPAWTPPAPAQLAELLAAGERYVGTAGGGMDQAATLGGEPGRVMRVSFAPVRWIDRPLPAEWAVIVAHTGVRAEKSGSAREAYNALRARGEFARDTLAALLGTAQKYAALRTAAPTTDLLAQAERHLDPASAAVAEHVLTEADRVDAGWAALEAGDRRAFGTVMSGSHRSLTRRCGVGHPRLDALVQTALHAGADGARLTGAGFGGSIVALVAVDRANAVLQALRDGNRDAGLLPANAPVFRA</sequence>
<dbReference type="SUPFAM" id="SSF55060">
    <property type="entry name" value="GHMP Kinase, C-terminal domain"/>
    <property type="match status" value="1"/>
</dbReference>
<organism evidence="11 12">
    <name type="scientific">Gaopeijia maritima</name>
    <dbReference type="NCBI Taxonomy" id="3119007"/>
    <lineage>
        <taxon>Bacteria</taxon>
        <taxon>Pseudomonadati</taxon>
        <taxon>Gemmatimonadota</taxon>
        <taxon>Longimicrobiia</taxon>
        <taxon>Gaopeijiales</taxon>
        <taxon>Gaopeijiaceae</taxon>
        <taxon>Gaopeijia</taxon>
    </lineage>
</organism>
<evidence type="ECO:0000256" key="1">
    <source>
        <dbReference type="ARBA" id="ARBA00006566"/>
    </source>
</evidence>
<dbReference type="PRINTS" id="PR00959">
    <property type="entry name" value="MEVGALKINASE"/>
</dbReference>
<keyword evidence="4" id="KW-0418">Kinase</keyword>
<keyword evidence="2" id="KW-0808">Transferase</keyword>